<dbReference type="SUPFAM" id="SSF46689">
    <property type="entry name" value="Homeodomain-like"/>
    <property type="match status" value="1"/>
</dbReference>
<dbReference type="GO" id="GO:0003677">
    <property type="term" value="F:DNA binding"/>
    <property type="evidence" value="ECO:0007669"/>
    <property type="project" value="UniProtKB-KW"/>
</dbReference>
<evidence type="ECO:0000256" key="2">
    <source>
        <dbReference type="ARBA" id="ARBA00023125"/>
    </source>
</evidence>
<feature type="domain" description="SANT" evidence="7">
    <location>
        <begin position="97"/>
        <end position="131"/>
    </location>
</feature>
<dbReference type="Proteomes" id="UP001190700">
    <property type="component" value="Unassembled WGS sequence"/>
</dbReference>
<evidence type="ECO:0000313" key="9">
    <source>
        <dbReference type="EMBL" id="KAK3237932.1"/>
    </source>
</evidence>
<dbReference type="PROSITE" id="PS51294">
    <property type="entry name" value="HTH_MYB"/>
    <property type="match status" value="1"/>
</dbReference>
<keyword evidence="3" id="KW-0804">Transcription</keyword>
<evidence type="ECO:0000259" key="6">
    <source>
        <dbReference type="PROSITE" id="PS50090"/>
    </source>
</evidence>
<dbReference type="PANTHER" id="PTHR12802">
    <property type="entry name" value="SWI/SNF COMPLEX-RELATED"/>
    <property type="match status" value="1"/>
</dbReference>
<keyword evidence="10" id="KW-1185">Reference proteome</keyword>
<feature type="compositionally biased region" description="Acidic residues" evidence="5">
    <location>
        <begin position="71"/>
        <end position="80"/>
    </location>
</feature>
<evidence type="ECO:0000313" key="10">
    <source>
        <dbReference type="Proteomes" id="UP001190700"/>
    </source>
</evidence>
<feature type="non-terminal residue" evidence="9">
    <location>
        <position position="275"/>
    </location>
</feature>
<dbReference type="Pfam" id="PF00249">
    <property type="entry name" value="Myb_DNA-binding"/>
    <property type="match status" value="1"/>
</dbReference>
<dbReference type="PANTHER" id="PTHR12802:SF155">
    <property type="entry name" value="DEUBIQUITINASE MYSM1"/>
    <property type="match status" value="1"/>
</dbReference>
<feature type="compositionally biased region" description="Basic residues" evidence="5">
    <location>
        <begin position="44"/>
        <end position="54"/>
    </location>
</feature>
<dbReference type="EMBL" id="LGRX02034392">
    <property type="protein sequence ID" value="KAK3237932.1"/>
    <property type="molecule type" value="Genomic_DNA"/>
</dbReference>
<dbReference type="PROSITE" id="PS50090">
    <property type="entry name" value="MYB_LIKE"/>
    <property type="match status" value="1"/>
</dbReference>
<evidence type="ECO:0000259" key="8">
    <source>
        <dbReference type="PROSITE" id="PS51294"/>
    </source>
</evidence>
<gene>
    <name evidence="9" type="ORF">CYMTET_52022</name>
</gene>
<proteinExistence type="predicted"/>
<dbReference type="InterPro" id="IPR001005">
    <property type="entry name" value="SANT/Myb"/>
</dbReference>
<keyword evidence="1" id="KW-0805">Transcription regulation</keyword>
<dbReference type="InterPro" id="IPR009057">
    <property type="entry name" value="Homeodomain-like_sf"/>
</dbReference>
<dbReference type="InterPro" id="IPR006447">
    <property type="entry name" value="Myb_dom_plants"/>
</dbReference>
<keyword evidence="2" id="KW-0238">DNA-binding</keyword>
<evidence type="ECO:0000256" key="1">
    <source>
        <dbReference type="ARBA" id="ARBA00023015"/>
    </source>
</evidence>
<name>A0AAE0BK29_9CHLO</name>
<keyword evidence="4" id="KW-0539">Nucleus</keyword>
<feature type="domain" description="HTH myb-type" evidence="8">
    <location>
        <begin position="100"/>
        <end position="148"/>
    </location>
</feature>
<accession>A0AAE0BK29</accession>
<feature type="compositionally biased region" description="Low complexity" evidence="5">
    <location>
        <begin position="55"/>
        <end position="66"/>
    </location>
</feature>
<evidence type="ECO:0000259" key="7">
    <source>
        <dbReference type="PROSITE" id="PS51293"/>
    </source>
</evidence>
<dbReference type="InterPro" id="IPR017930">
    <property type="entry name" value="Myb_dom"/>
</dbReference>
<sequence>MADADEATSALIAQLLAEDDPYGDNPYGNIGGADDSDSDYSGGRKPKKAKKAPKAKAASKASSSRGKQPEDEKENVEDEFTASGRRKRKDTGKKREGGPRAWTAEEERLFLEALELYGREWKKAAAHVGTRDAKAFTSHAQKYFIKCCLQGKPLMPKVAESGEGYTLSGKPLDPFSAAARAYGFKPDTLQVPGSVLEGQPSARRQPCQTGLPLGRIALYPLEACCGAHASATVDVESEQLSHHQVTAPLQPKHRLLQPGERCTEYESALPHPAGG</sequence>
<protein>
    <submittedName>
        <fullName evidence="9">Uncharacterized protein</fullName>
    </submittedName>
</protein>
<evidence type="ECO:0000256" key="5">
    <source>
        <dbReference type="SAM" id="MobiDB-lite"/>
    </source>
</evidence>
<dbReference type="AlphaFoldDB" id="A0AAE0BK29"/>
<dbReference type="InterPro" id="IPR017884">
    <property type="entry name" value="SANT_dom"/>
</dbReference>
<organism evidence="9 10">
    <name type="scientific">Cymbomonas tetramitiformis</name>
    <dbReference type="NCBI Taxonomy" id="36881"/>
    <lineage>
        <taxon>Eukaryota</taxon>
        <taxon>Viridiplantae</taxon>
        <taxon>Chlorophyta</taxon>
        <taxon>Pyramimonadophyceae</taxon>
        <taxon>Pyramimonadales</taxon>
        <taxon>Pyramimonadaceae</taxon>
        <taxon>Cymbomonas</taxon>
    </lineage>
</organism>
<feature type="region of interest" description="Disordered" evidence="5">
    <location>
        <begin position="15"/>
        <end position="100"/>
    </location>
</feature>
<dbReference type="Gene3D" id="1.10.10.60">
    <property type="entry name" value="Homeodomain-like"/>
    <property type="match status" value="1"/>
</dbReference>
<reference evidence="9 10" key="1">
    <citation type="journal article" date="2015" name="Genome Biol. Evol.">
        <title>Comparative Genomics of a Bacterivorous Green Alga Reveals Evolutionary Causalities and Consequences of Phago-Mixotrophic Mode of Nutrition.</title>
        <authorList>
            <person name="Burns J.A."/>
            <person name="Paasch A."/>
            <person name="Narechania A."/>
            <person name="Kim E."/>
        </authorList>
    </citation>
    <scope>NUCLEOTIDE SEQUENCE [LARGE SCALE GENOMIC DNA]</scope>
    <source>
        <strain evidence="9 10">PLY_AMNH</strain>
    </source>
</reference>
<dbReference type="NCBIfam" id="TIGR01557">
    <property type="entry name" value="myb_SHAQKYF"/>
    <property type="match status" value="1"/>
</dbReference>
<comment type="caution">
    <text evidence="9">The sequence shown here is derived from an EMBL/GenBank/DDBJ whole genome shotgun (WGS) entry which is preliminary data.</text>
</comment>
<evidence type="ECO:0000256" key="4">
    <source>
        <dbReference type="ARBA" id="ARBA00023242"/>
    </source>
</evidence>
<evidence type="ECO:0000256" key="3">
    <source>
        <dbReference type="ARBA" id="ARBA00023163"/>
    </source>
</evidence>
<dbReference type="PROSITE" id="PS51293">
    <property type="entry name" value="SANT"/>
    <property type="match status" value="1"/>
</dbReference>
<dbReference type="CDD" id="cd00167">
    <property type="entry name" value="SANT"/>
    <property type="match status" value="1"/>
</dbReference>
<feature type="domain" description="Myb-like" evidence="6">
    <location>
        <begin position="102"/>
        <end position="144"/>
    </location>
</feature>
<dbReference type="SMART" id="SM00717">
    <property type="entry name" value="SANT"/>
    <property type="match status" value="1"/>
</dbReference>